<gene>
    <name evidence="3" type="ORF">GMBLW1_06350</name>
</gene>
<feature type="compositionally biased region" description="Pro residues" evidence="1">
    <location>
        <begin position="46"/>
        <end position="170"/>
    </location>
</feature>
<proteinExistence type="predicted"/>
<dbReference type="EMBL" id="LR593887">
    <property type="protein sequence ID" value="VTS04021.1"/>
    <property type="molecule type" value="Genomic_DNA"/>
</dbReference>
<keyword evidence="4" id="KW-1185">Reference proteome</keyword>
<feature type="compositionally biased region" description="Low complexity" evidence="1">
    <location>
        <begin position="453"/>
        <end position="475"/>
    </location>
</feature>
<organism evidence="3">
    <name type="scientific">Tuwongella immobilis</name>
    <dbReference type="NCBI Taxonomy" id="692036"/>
    <lineage>
        <taxon>Bacteria</taxon>
        <taxon>Pseudomonadati</taxon>
        <taxon>Planctomycetota</taxon>
        <taxon>Planctomycetia</taxon>
        <taxon>Gemmatales</taxon>
        <taxon>Gemmataceae</taxon>
        <taxon>Tuwongella</taxon>
    </lineage>
</organism>
<protein>
    <submittedName>
        <fullName evidence="3">Uncharacterized protein</fullName>
    </submittedName>
</protein>
<feature type="region of interest" description="Disordered" evidence="1">
    <location>
        <begin position="451"/>
        <end position="492"/>
    </location>
</feature>
<feature type="compositionally biased region" description="Polar residues" evidence="1">
    <location>
        <begin position="202"/>
        <end position="212"/>
    </location>
</feature>
<feature type="compositionally biased region" description="Pro residues" evidence="1">
    <location>
        <begin position="182"/>
        <end position="198"/>
    </location>
</feature>
<sequence length="750" mass="81103">METITFNCSFCGQMMAVNKAYMGRSVRCPHCKNVVQAPVVGPTPPVAPRPVAPMQPPPAVQPAPPPQQPSYQPPAQQPQPMTYQPPAPQPQPMPYQPPAQQPQPVAYQPPAPPQQPVYQPPAQQPQPVAYQPPMPQQPVYQPPVQPPQPVAFQPPVPTSTPPMVPPPPVILPATNFQTQSPASPPAPPAIPPVVPPTFPTSNIPAASSNQATHAFELTPPPTVPSSSEHLPAEQPAQPVFTPAPSQQTPVEPVSSERTFVDERVTAPQPAPTDSFPLPSEETLDDDSEPMFPSFQPPREAPESIFSESDENDFFADTRSTKPILPPEPPAAPAYEPPVAPAFVPPAPPMFGNPGAYTPAAPAMPPPMVAPPAPPAVAPQPNFYAPNYPNAGGMPTGYPGGPTPQANYPQANYPQPIAPEPVPTIPPPAAPAYWGQEPPAPQAEANTFSGWEQPAPAAQPNAFSAPAAPEVAPTPEVESEPVRTRANPRTPPAKSGANPMLLIIFLLWALVATGAAVYGWFFQTIEARHPFEAIPDVVGEYEKADRRKTSSLSNLVPHNHRPVPEQLQVKLGQTITVNQLQVKPLAIVERPIRVKSRKNPDQESRRNNVMMIQLEVKNLSSEWSFCPSDPALNRAAGKDDAGIFAGLELGRSKQRYYLGGYFPWPSPEQEYIPEQANDSQPLAPGETRKVVILGPRLRNDQRTDVLSSIPTVWRVHLRTGMTTFQDREFSATSVLGVVFDPTKDLKRESNY</sequence>
<evidence type="ECO:0000313" key="4">
    <source>
        <dbReference type="Proteomes" id="UP000464378"/>
    </source>
</evidence>
<reference evidence="3" key="1">
    <citation type="submission" date="2019-04" db="EMBL/GenBank/DDBJ databases">
        <authorList>
            <consortium name="Science for Life Laboratories"/>
        </authorList>
    </citation>
    <scope>NUCLEOTIDE SEQUENCE</scope>
    <source>
        <strain evidence="3">MBLW1</strain>
    </source>
</reference>
<dbReference type="EMBL" id="LR586016">
    <property type="protein sequence ID" value="VIP03325.1"/>
    <property type="molecule type" value="Genomic_DNA"/>
</dbReference>
<feature type="region of interest" description="Disordered" evidence="1">
    <location>
        <begin position="46"/>
        <end position="336"/>
    </location>
</feature>
<feature type="transmembrane region" description="Helical" evidence="2">
    <location>
        <begin position="499"/>
        <end position="520"/>
    </location>
</feature>
<keyword evidence="2" id="KW-1133">Transmembrane helix</keyword>
<feature type="compositionally biased region" description="Low complexity" evidence="1">
    <location>
        <begin position="171"/>
        <end position="181"/>
    </location>
</feature>
<dbReference type="InParanoid" id="A0A6C2YQQ2"/>
<dbReference type="KEGG" id="tim:GMBLW1_06350"/>
<dbReference type="PRINTS" id="PR01217">
    <property type="entry name" value="PRICHEXTENSN"/>
</dbReference>
<dbReference type="Proteomes" id="UP000464378">
    <property type="component" value="Chromosome"/>
</dbReference>
<feature type="compositionally biased region" description="Pro residues" evidence="1">
    <location>
        <begin position="323"/>
        <end position="336"/>
    </location>
</feature>
<keyword evidence="2" id="KW-0812">Transmembrane</keyword>
<evidence type="ECO:0000256" key="2">
    <source>
        <dbReference type="SAM" id="Phobius"/>
    </source>
</evidence>
<evidence type="ECO:0000256" key="1">
    <source>
        <dbReference type="SAM" id="MobiDB-lite"/>
    </source>
</evidence>
<accession>A0A6C2YQQ2</accession>
<evidence type="ECO:0000313" key="3">
    <source>
        <dbReference type="EMBL" id="VIP03325.1"/>
    </source>
</evidence>
<dbReference type="AlphaFoldDB" id="A0A6C2YQQ2"/>
<name>A0A6C2YQQ2_9BACT</name>
<keyword evidence="2" id="KW-0472">Membrane</keyword>
<dbReference type="RefSeq" id="WP_162658405.1">
    <property type="nucleotide sequence ID" value="NZ_LR593887.1"/>
</dbReference>